<evidence type="ECO:0000313" key="1">
    <source>
        <dbReference type="EMBL" id="KKQ27979.1"/>
    </source>
</evidence>
<evidence type="ECO:0000313" key="2">
    <source>
        <dbReference type="Proteomes" id="UP000034849"/>
    </source>
</evidence>
<keyword evidence="1" id="KW-0687">Ribonucleoprotein</keyword>
<proteinExistence type="predicted"/>
<dbReference type="PANTHER" id="PTHR38471:SF2">
    <property type="entry name" value="FOUR HELIX BUNDLE PROTEIN"/>
    <property type="match status" value="1"/>
</dbReference>
<dbReference type="NCBIfam" id="TIGR02436">
    <property type="entry name" value="four helix bundle protein"/>
    <property type="match status" value="1"/>
</dbReference>
<comment type="caution">
    <text evidence="1">The sequence shown here is derived from an EMBL/GenBank/DDBJ whole genome shotgun (WGS) entry which is preliminary data.</text>
</comment>
<dbReference type="EMBL" id="LBSX01000003">
    <property type="protein sequence ID" value="KKQ27979.1"/>
    <property type="molecule type" value="Genomic_DNA"/>
</dbReference>
<dbReference type="PANTHER" id="PTHR38471">
    <property type="entry name" value="FOUR HELIX BUNDLE PROTEIN"/>
    <property type="match status" value="1"/>
</dbReference>
<dbReference type="Pfam" id="PF05635">
    <property type="entry name" value="23S_rRNA_IVP"/>
    <property type="match status" value="1"/>
</dbReference>
<dbReference type="Gene3D" id="1.20.1440.60">
    <property type="entry name" value="23S rRNA-intervening sequence"/>
    <property type="match status" value="1"/>
</dbReference>
<dbReference type="CDD" id="cd16377">
    <property type="entry name" value="23S_rRNA_IVP_like"/>
    <property type="match status" value="1"/>
</dbReference>
<gene>
    <name evidence="1" type="ORF">US42_C0003G0036</name>
</gene>
<protein>
    <submittedName>
        <fullName evidence="1">S23 ribosomal protein</fullName>
    </submittedName>
</protein>
<dbReference type="AlphaFoldDB" id="A0A0G0IUY3"/>
<sequence>MSDIEKWRKLDVWLKAHKLVVEVYRITEIFPNHELYCLVSQIRRAAISIVANIVEGTKRQTSKDRVHFYVMSDTSLEELKYYFILSYNLHYIDLQKASLLTEKARTVGRMLNGLIKCQ</sequence>
<keyword evidence="1" id="KW-0689">Ribosomal protein</keyword>
<name>A0A0G0IUY3_9BACT</name>
<dbReference type="InterPro" id="IPR012657">
    <property type="entry name" value="23S_rRNA-intervening_sequence"/>
</dbReference>
<reference evidence="1 2" key="1">
    <citation type="journal article" date="2015" name="Nature">
        <title>rRNA introns, odd ribosomes, and small enigmatic genomes across a large radiation of phyla.</title>
        <authorList>
            <person name="Brown C.T."/>
            <person name="Hug L.A."/>
            <person name="Thomas B.C."/>
            <person name="Sharon I."/>
            <person name="Castelle C.J."/>
            <person name="Singh A."/>
            <person name="Wilkins M.J."/>
            <person name="Williams K.H."/>
            <person name="Banfield J.F."/>
        </authorList>
    </citation>
    <scope>NUCLEOTIDE SEQUENCE [LARGE SCALE GENOMIC DNA]</scope>
</reference>
<dbReference type="SUPFAM" id="SSF158446">
    <property type="entry name" value="IVS-encoded protein-like"/>
    <property type="match status" value="1"/>
</dbReference>
<dbReference type="InterPro" id="IPR036583">
    <property type="entry name" value="23S_rRNA_IVS_sf"/>
</dbReference>
<dbReference type="Proteomes" id="UP000034849">
    <property type="component" value="Unassembled WGS sequence"/>
</dbReference>
<dbReference type="GO" id="GO:0005840">
    <property type="term" value="C:ribosome"/>
    <property type="evidence" value="ECO:0007669"/>
    <property type="project" value="UniProtKB-KW"/>
</dbReference>
<organism evidence="1 2">
    <name type="scientific">Candidatus Magasanikbacteria bacterium GW2011_GWC2_37_14</name>
    <dbReference type="NCBI Taxonomy" id="1619046"/>
    <lineage>
        <taxon>Bacteria</taxon>
        <taxon>Candidatus Magasanikiibacteriota</taxon>
    </lineage>
</organism>
<dbReference type="STRING" id="1619046.US42_C0003G0036"/>
<accession>A0A0G0IUY3</accession>